<organism evidence="7 8">
    <name type="scientific">Plasmodium falciparum IGH-CR14</name>
    <dbReference type="NCBI Taxonomy" id="580059"/>
    <lineage>
        <taxon>Eukaryota</taxon>
        <taxon>Sar</taxon>
        <taxon>Alveolata</taxon>
        <taxon>Apicomplexa</taxon>
        <taxon>Aconoidasida</taxon>
        <taxon>Haemosporida</taxon>
        <taxon>Plasmodiidae</taxon>
        <taxon>Plasmodium</taxon>
        <taxon>Plasmodium (Laverania)</taxon>
    </lineage>
</organism>
<dbReference type="Proteomes" id="UP000054562">
    <property type="component" value="Unassembled WGS sequence"/>
</dbReference>
<keyword evidence="3" id="KW-0677">Repeat</keyword>
<keyword evidence="2" id="KW-0479">Metal-binding</keyword>
<reference evidence="8" key="1">
    <citation type="submission" date="2015-07" db="EMBL/GenBank/DDBJ databases">
        <title>Annotation of Plasmodium falciparum IGH-CR14.</title>
        <authorList>
            <consortium name="The Broad Institute Genome Sequencing Platform"/>
            <person name="Volkman S.K."/>
            <person name="Neafsey D.E."/>
            <person name="Dash A.P."/>
            <person name="Chitnis C.E."/>
            <person name="Hartl D.L."/>
            <person name="Young S.K."/>
            <person name="Zeng Q."/>
            <person name="Koehrsen M."/>
            <person name="Alvarado L."/>
            <person name="Berlin A."/>
            <person name="Borenstein D."/>
            <person name="Chapman S.B."/>
            <person name="Chen Z."/>
            <person name="Engels R."/>
            <person name="Freedman E."/>
            <person name="Gellesch M."/>
            <person name="Goldberg J."/>
            <person name="Griggs A."/>
            <person name="Gujja S."/>
            <person name="Heilman E.R."/>
            <person name="Heiman D.I."/>
            <person name="Howarth C."/>
            <person name="Jen D."/>
            <person name="Larson L."/>
            <person name="Mehta T."/>
            <person name="Neiman D."/>
            <person name="Park D."/>
            <person name="Pearson M."/>
            <person name="Roberts A."/>
            <person name="Saif S."/>
            <person name="Shea T."/>
            <person name="Shenoy N."/>
            <person name="Sisk P."/>
            <person name="Stolte C."/>
            <person name="Sykes S."/>
            <person name="Walk T."/>
            <person name="White J."/>
            <person name="Yandava C."/>
            <person name="Haas B."/>
            <person name="Henn M.R."/>
            <person name="Nusbaum C."/>
            <person name="Birren B."/>
        </authorList>
    </citation>
    <scope>NUCLEOTIDE SEQUENCE [LARGE SCALE GENOMIC DNA]</scope>
    <source>
        <strain evidence="8">IGH-CR14</strain>
    </source>
</reference>
<dbReference type="InterPro" id="IPR011992">
    <property type="entry name" value="EF-hand-dom_pair"/>
</dbReference>
<gene>
    <name evidence="7" type="ORF">PFMG_02966</name>
</gene>
<protein>
    <recommendedName>
        <fullName evidence="1">Calmodulin</fullName>
    </recommendedName>
</protein>
<dbReference type="GO" id="GO:0016460">
    <property type="term" value="C:myosin II complex"/>
    <property type="evidence" value="ECO:0007669"/>
    <property type="project" value="TreeGrafter"/>
</dbReference>
<dbReference type="AlphaFoldDB" id="A0A0L1ICJ8"/>
<keyword evidence="5" id="KW-0007">Acetylation</keyword>
<dbReference type="PANTHER" id="PTHR23048:SF0">
    <property type="entry name" value="CALMODULIN LIKE 3"/>
    <property type="match status" value="1"/>
</dbReference>
<proteinExistence type="predicted"/>
<evidence type="ECO:0000256" key="2">
    <source>
        <dbReference type="ARBA" id="ARBA00022723"/>
    </source>
</evidence>
<evidence type="ECO:0000259" key="6">
    <source>
        <dbReference type="PROSITE" id="PS50222"/>
    </source>
</evidence>
<dbReference type="GO" id="GO:0005509">
    <property type="term" value="F:calcium ion binding"/>
    <property type="evidence" value="ECO:0007669"/>
    <property type="project" value="InterPro"/>
</dbReference>
<evidence type="ECO:0000256" key="5">
    <source>
        <dbReference type="ARBA" id="ARBA00022990"/>
    </source>
</evidence>
<name>A0A0L1ICJ8_PLAFA</name>
<accession>A0A0L1ICJ8</accession>
<dbReference type="EMBL" id="GG665216">
    <property type="protein sequence ID" value="KNG76873.1"/>
    <property type="molecule type" value="Genomic_DNA"/>
</dbReference>
<feature type="domain" description="EF-hand" evidence="6">
    <location>
        <begin position="161"/>
        <end position="196"/>
    </location>
</feature>
<dbReference type="PROSITE" id="PS00018">
    <property type="entry name" value="EF_HAND_1"/>
    <property type="match status" value="1"/>
</dbReference>
<evidence type="ECO:0000256" key="1">
    <source>
        <dbReference type="ARBA" id="ARBA00020786"/>
    </source>
</evidence>
<dbReference type="Gene3D" id="1.10.238.10">
    <property type="entry name" value="EF-hand"/>
    <property type="match status" value="2"/>
</dbReference>
<dbReference type="SUPFAM" id="SSF47473">
    <property type="entry name" value="EF-hand"/>
    <property type="match status" value="1"/>
</dbReference>
<keyword evidence="4" id="KW-0106">Calcium</keyword>
<reference evidence="8" key="2">
    <citation type="submission" date="2015-07" db="EMBL/GenBank/DDBJ databases">
        <title>The genome sequence of Plasmodium falciparum IGH-CR14.</title>
        <authorList>
            <consortium name="The Broad Institute Genome Sequencing Platform"/>
            <person name="Volkman S.K."/>
            <person name="Neafsey D.E."/>
            <person name="Dash A.P."/>
            <person name="Chitnis C.E."/>
            <person name="Hartl D.L."/>
            <person name="Young S.K."/>
            <person name="Kodira C.D."/>
            <person name="Zeng Q."/>
            <person name="Koehrsen M."/>
            <person name="Godfrey P."/>
            <person name="Alvarado L."/>
            <person name="Berlin A."/>
            <person name="Borenstein D."/>
            <person name="Chen Z."/>
            <person name="Engels R."/>
            <person name="Freedman E."/>
            <person name="Gellesch M."/>
            <person name="Goldberg J."/>
            <person name="Griggs A."/>
            <person name="Gujja S."/>
            <person name="Heiman D."/>
            <person name="Hepburn T."/>
            <person name="Howarth C."/>
            <person name="Jen D."/>
            <person name="Larson L."/>
            <person name="Lewis B."/>
            <person name="Mehta T."/>
            <person name="Park D."/>
            <person name="Pearson M."/>
            <person name="Roberts A."/>
            <person name="Saif S."/>
            <person name="Shea T."/>
            <person name="Shenoy N."/>
            <person name="Sisk P."/>
            <person name="Stolte C."/>
            <person name="Sykes S."/>
            <person name="Walk T."/>
            <person name="White J."/>
            <person name="Yandava C."/>
            <person name="Wirth D.F."/>
            <person name="Nusbaum C."/>
            <person name="Birren B."/>
        </authorList>
    </citation>
    <scope>NUCLEOTIDE SEQUENCE [LARGE SCALE GENOMIC DNA]</scope>
    <source>
        <strain evidence="8">IGH-CR14</strain>
    </source>
</reference>
<dbReference type="InterPro" id="IPR002048">
    <property type="entry name" value="EF_hand_dom"/>
</dbReference>
<evidence type="ECO:0000256" key="4">
    <source>
        <dbReference type="ARBA" id="ARBA00022837"/>
    </source>
</evidence>
<dbReference type="OrthoDB" id="429467at2759"/>
<dbReference type="PANTHER" id="PTHR23048">
    <property type="entry name" value="MYOSIN LIGHT CHAIN 1, 3"/>
    <property type="match status" value="1"/>
</dbReference>
<feature type="domain" description="EF-hand" evidence="6">
    <location>
        <begin position="26"/>
        <end position="61"/>
    </location>
</feature>
<dbReference type="InterPro" id="IPR050230">
    <property type="entry name" value="CALM/Myosin/TropC-like"/>
</dbReference>
<dbReference type="SMART" id="SM00054">
    <property type="entry name" value="EFh"/>
    <property type="match status" value="2"/>
</dbReference>
<dbReference type="PROSITE" id="PS50222">
    <property type="entry name" value="EF_HAND_2"/>
    <property type="match status" value="2"/>
</dbReference>
<evidence type="ECO:0000313" key="7">
    <source>
        <dbReference type="EMBL" id="KNG76873.1"/>
    </source>
</evidence>
<dbReference type="InterPro" id="IPR018247">
    <property type="entry name" value="EF_Hand_1_Ca_BS"/>
</dbReference>
<sequence>MYTICIINTSNVCDYIWKMQVNFPEDKIDLFEKNFNLIDNNNDKKISPEEFKILIRVLGQTINEKDLDEIINKHFEDGIEECDKEQKDNDEKNNKSINSIKKKYDIKNLISKFSNIKSNEEKTQNSLIKNKDHLNEKIINKKHINFEEFLKIFMNIYTQPISLHELIKYFQIFDNENKGYMDMEKLKYILMNSDEKITDEDFKFFLDSINFKNVDKIDYVILSKMIKNLC</sequence>
<evidence type="ECO:0000256" key="3">
    <source>
        <dbReference type="ARBA" id="ARBA00022737"/>
    </source>
</evidence>
<evidence type="ECO:0000313" key="8">
    <source>
        <dbReference type="Proteomes" id="UP000054562"/>
    </source>
</evidence>